<evidence type="ECO:0000313" key="9">
    <source>
        <dbReference type="EMBL" id="KAJ3647932.1"/>
    </source>
</evidence>
<dbReference type="GO" id="GO:0008049">
    <property type="term" value="P:male courtship behavior"/>
    <property type="evidence" value="ECO:0007669"/>
    <property type="project" value="TreeGrafter"/>
</dbReference>
<dbReference type="GO" id="GO:0007165">
    <property type="term" value="P:signal transduction"/>
    <property type="evidence" value="ECO:0007669"/>
    <property type="project" value="UniProtKB-KW"/>
</dbReference>
<evidence type="ECO:0000313" key="10">
    <source>
        <dbReference type="Proteomes" id="UP001168821"/>
    </source>
</evidence>
<comment type="function">
    <text evidence="8">Gustatory receptor which mediates acceptance or avoidance behavior, depending on its substrates.</text>
</comment>
<comment type="similarity">
    <text evidence="8">Belongs to the insect chemoreceptor superfamily. Gustatory receptor (GR) family.</text>
</comment>
<evidence type="ECO:0000256" key="8">
    <source>
        <dbReference type="RuleBase" id="RU363108"/>
    </source>
</evidence>
<accession>A0AA38M9S8</accession>
<dbReference type="PANTHER" id="PTHR21143:SF104">
    <property type="entry name" value="GUSTATORY RECEPTOR 8A-RELATED"/>
    <property type="match status" value="1"/>
</dbReference>
<dbReference type="InterPro" id="IPR013604">
    <property type="entry name" value="7TM_chemorcpt"/>
</dbReference>
<dbReference type="PANTHER" id="PTHR21143">
    <property type="entry name" value="INVERTEBRATE GUSTATORY RECEPTOR"/>
    <property type="match status" value="1"/>
</dbReference>
<evidence type="ECO:0000256" key="3">
    <source>
        <dbReference type="ARBA" id="ARBA00022692"/>
    </source>
</evidence>
<keyword evidence="3 8" id="KW-0812">Transmembrane</keyword>
<evidence type="ECO:0000256" key="6">
    <source>
        <dbReference type="ARBA" id="ARBA00023170"/>
    </source>
</evidence>
<dbReference type="Proteomes" id="UP001168821">
    <property type="component" value="Unassembled WGS sequence"/>
</dbReference>
<dbReference type="EMBL" id="JALNTZ010000006">
    <property type="protein sequence ID" value="KAJ3647932.1"/>
    <property type="molecule type" value="Genomic_DNA"/>
</dbReference>
<keyword evidence="2 8" id="KW-1003">Cell membrane</keyword>
<feature type="transmembrane region" description="Helical" evidence="8">
    <location>
        <begin position="79"/>
        <end position="101"/>
    </location>
</feature>
<gene>
    <name evidence="9" type="ORF">Zmor_019777</name>
</gene>
<organism evidence="9 10">
    <name type="scientific">Zophobas morio</name>
    <dbReference type="NCBI Taxonomy" id="2755281"/>
    <lineage>
        <taxon>Eukaryota</taxon>
        <taxon>Metazoa</taxon>
        <taxon>Ecdysozoa</taxon>
        <taxon>Arthropoda</taxon>
        <taxon>Hexapoda</taxon>
        <taxon>Insecta</taxon>
        <taxon>Pterygota</taxon>
        <taxon>Neoptera</taxon>
        <taxon>Endopterygota</taxon>
        <taxon>Coleoptera</taxon>
        <taxon>Polyphaga</taxon>
        <taxon>Cucujiformia</taxon>
        <taxon>Tenebrionidae</taxon>
        <taxon>Zophobas</taxon>
    </lineage>
</organism>
<protein>
    <recommendedName>
        <fullName evidence="8">Gustatory receptor</fullName>
    </recommendedName>
</protein>
<reference evidence="9" key="1">
    <citation type="journal article" date="2023" name="G3 (Bethesda)">
        <title>Whole genome assemblies of Zophobas morio and Tenebrio molitor.</title>
        <authorList>
            <person name="Kaur S."/>
            <person name="Stinson S.A."/>
            <person name="diCenzo G.C."/>
        </authorList>
    </citation>
    <scope>NUCLEOTIDE SEQUENCE</scope>
    <source>
        <strain evidence="9">QUZm001</strain>
    </source>
</reference>
<feature type="transmembrane region" description="Helical" evidence="8">
    <location>
        <begin position="142"/>
        <end position="168"/>
    </location>
</feature>
<comment type="subcellular location">
    <subcellularLocation>
        <location evidence="1 8">Cell membrane</location>
        <topology evidence="1 8">Multi-pass membrane protein</topology>
    </subcellularLocation>
</comment>
<feature type="transmembrane region" description="Helical" evidence="8">
    <location>
        <begin position="241"/>
        <end position="266"/>
    </location>
</feature>
<dbReference type="AlphaFoldDB" id="A0AA38M9S8"/>
<evidence type="ECO:0000256" key="7">
    <source>
        <dbReference type="ARBA" id="ARBA00023224"/>
    </source>
</evidence>
<feature type="transmembrane region" description="Helical" evidence="8">
    <location>
        <begin position="12"/>
        <end position="30"/>
    </location>
</feature>
<feature type="transmembrane region" description="Helical" evidence="8">
    <location>
        <begin position="174"/>
        <end position="192"/>
    </location>
</feature>
<comment type="caution">
    <text evidence="9">The sequence shown here is derived from an EMBL/GenBank/DDBJ whole genome shotgun (WGS) entry which is preliminary data.</text>
</comment>
<evidence type="ECO:0000256" key="4">
    <source>
        <dbReference type="ARBA" id="ARBA00022989"/>
    </source>
</evidence>
<keyword evidence="6 8" id="KW-0675">Receptor</keyword>
<sequence>MGETSSPQDVNFIRHFNTFLNFFLITPWIVFDNKFTWKPKLAKFYGTTLLLSRGLLIFYQSQDKLFVSFYRKGLLSQQIINILTLIVLETLVCSSIAKSAFFDNENWRLLFENFYLLEKHLHGVSEEKKPVQFYLSRFAKHLIFLTLAGYFTWIYSKIFRISILTAVITTPITYYYYEFLTFCLLSSLVEAFRNRYKFLNKKLLIVLSASELVQEANTFALDYQILSESVQIFNNIFSYKIILIILHYALTVINALDTFYAAVFVYKNKSVVLHLLVGTTCVLCYLLYIVLAIIVPIESTVQESKTFVDLCYKTELNFSPDLQQVRALEQLTRHAEQFAAKFSAGGHFDINKTIIFSFVGNVMSYFIIVMQLNGHELVP</sequence>
<name>A0AA38M9S8_9CUCU</name>
<dbReference type="GO" id="GO:0030424">
    <property type="term" value="C:axon"/>
    <property type="evidence" value="ECO:0007669"/>
    <property type="project" value="TreeGrafter"/>
</dbReference>
<dbReference type="GO" id="GO:0007635">
    <property type="term" value="P:chemosensory behavior"/>
    <property type="evidence" value="ECO:0007669"/>
    <property type="project" value="TreeGrafter"/>
</dbReference>
<proteinExistence type="inferred from homology"/>
<evidence type="ECO:0000256" key="1">
    <source>
        <dbReference type="ARBA" id="ARBA00004651"/>
    </source>
</evidence>
<evidence type="ECO:0000256" key="2">
    <source>
        <dbReference type="ARBA" id="ARBA00022475"/>
    </source>
</evidence>
<dbReference type="Pfam" id="PF08395">
    <property type="entry name" value="7tm_7"/>
    <property type="match status" value="1"/>
</dbReference>
<keyword evidence="4 8" id="KW-1133">Transmembrane helix</keyword>
<feature type="transmembrane region" description="Helical" evidence="8">
    <location>
        <begin position="272"/>
        <end position="295"/>
    </location>
</feature>
<evidence type="ECO:0000256" key="5">
    <source>
        <dbReference type="ARBA" id="ARBA00023136"/>
    </source>
</evidence>
<dbReference type="GO" id="GO:0043025">
    <property type="term" value="C:neuronal cell body"/>
    <property type="evidence" value="ECO:0007669"/>
    <property type="project" value="TreeGrafter"/>
</dbReference>
<dbReference type="GO" id="GO:0050909">
    <property type="term" value="P:sensory perception of taste"/>
    <property type="evidence" value="ECO:0007669"/>
    <property type="project" value="InterPro"/>
</dbReference>
<keyword evidence="5 8" id="KW-0472">Membrane</keyword>
<keyword evidence="10" id="KW-1185">Reference proteome</keyword>
<dbReference type="GO" id="GO:0005886">
    <property type="term" value="C:plasma membrane"/>
    <property type="evidence" value="ECO:0007669"/>
    <property type="project" value="UniProtKB-SubCell"/>
</dbReference>
<dbReference type="GO" id="GO:0030425">
    <property type="term" value="C:dendrite"/>
    <property type="evidence" value="ECO:0007669"/>
    <property type="project" value="TreeGrafter"/>
</dbReference>
<keyword evidence="7 8" id="KW-0807">Transducer</keyword>
<feature type="transmembrane region" description="Helical" evidence="8">
    <location>
        <begin position="353"/>
        <end position="372"/>
    </location>
</feature>